<keyword evidence="3" id="KW-1185">Reference proteome</keyword>
<dbReference type="RefSeq" id="XP_073562468.1">
    <property type="nucleotide sequence ID" value="XM_073698907.1"/>
</dbReference>
<dbReference type="Proteomes" id="UP001642720">
    <property type="component" value="Unassembled WGS sequence"/>
</dbReference>
<evidence type="ECO:0000259" key="1">
    <source>
        <dbReference type="PROSITE" id="PS50011"/>
    </source>
</evidence>
<gene>
    <name evidence="2" type="ORF">CCMA1212_001483</name>
</gene>
<reference evidence="2 3" key="1">
    <citation type="submission" date="2018-01" db="EMBL/GenBank/DDBJ databases">
        <title>Genome characterization of the sugarcane-associated fungus Trichoderma ghanense CCMA-1212 and their application in lignocelulose bioconversion.</title>
        <authorList>
            <person name="Steindorff A.S."/>
            <person name="Mendes T.D."/>
            <person name="Vilela E.S.D."/>
            <person name="Rodrigues D.S."/>
            <person name="Formighieri E.F."/>
            <person name="Melo I.S."/>
            <person name="Favaro L.C.L."/>
        </authorList>
    </citation>
    <scope>NUCLEOTIDE SEQUENCE [LARGE SCALE GENOMIC DNA]</scope>
    <source>
        <strain evidence="2 3">CCMA-1212</strain>
    </source>
</reference>
<sequence length="574" mass="65760">MSITHTATVNGGRTSRKPVRLIARLRQEFVTNPCDNDRQFIPCGKLKELCDEQAVTQELVRAFPEHDAAFCQLRARLICHGQAEDGSVTPQPCLRIFTILVLLGQTRLIETFLQHKLCDNDLPFSSKPGFTALYSPQHQDATHLSFSDEEDPYHIIKSFSNDQWSVLAPCFAPPTARDTRCDVHDLHTHTILPIEEISKKQYPGGFGLVEKVKIHRDHNGFRHEHFALKTMHPMAPDERDKFFQQELDAFQQARPGGHIIEICAAFKKGEKRGFLFPWADGGTLNHLWRRTPHEIVKSARVEWSEFSRWVCVQCHGIIRDLFAIHEPYVMSAKKDEDLYGIHGDIKPDNVLYFTQDGSSLGTLKVSDLGLMKFHRLISRTAHSKSMGFAYQTYRAPEHDMNKVRSRKIDIWAFGCLFAEFATWAMGGHNAIEQFKNYRLDEDKGNSDESKGEWSEDNFFILKTNLFSQNKVAKRKSSVDENKMSNDDFSKWFTVLIKDLGPDMTNTFFPEFLRFIQNSMLDPDRKHRADCKAVESFLGRLLAISPESPYWKFSGTRSYPNGGATWTSSTGTPTW</sequence>
<dbReference type="Gene3D" id="1.10.510.10">
    <property type="entry name" value="Transferase(Phosphotransferase) domain 1"/>
    <property type="match status" value="1"/>
</dbReference>
<dbReference type="InterPro" id="IPR000719">
    <property type="entry name" value="Prot_kinase_dom"/>
</dbReference>
<dbReference type="CDD" id="cd00180">
    <property type="entry name" value="PKc"/>
    <property type="match status" value="1"/>
</dbReference>
<name>A0ABY2HEW8_9HYPO</name>
<accession>A0ABY2HEW8</accession>
<dbReference type="PANTHER" id="PTHR24359">
    <property type="entry name" value="SERINE/THREONINE-PROTEIN KINASE SBK1"/>
    <property type="match status" value="1"/>
</dbReference>
<organism evidence="2 3">
    <name type="scientific">Trichoderma ghanense</name>
    <dbReference type="NCBI Taxonomy" id="65468"/>
    <lineage>
        <taxon>Eukaryota</taxon>
        <taxon>Fungi</taxon>
        <taxon>Dikarya</taxon>
        <taxon>Ascomycota</taxon>
        <taxon>Pezizomycotina</taxon>
        <taxon>Sordariomycetes</taxon>
        <taxon>Hypocreomycetidae</taxon>
        <taxon>Hypocreales</taxon>
        <taxon>Hypocreaceae</taxon>
        <taxon>Trichoderma</taxon>
    </lineage>
</organism>
<dbReference type="PANTHER" id="PTHR24359:SF37">
    <property type="entry name" value="PROTEIN KINASE DOMAIN-CONTAINING PROTEIN"/>
    <property type="match status" value="1"/>
</dbReference>
<evidence type="ECO:0000313" key="2">
    <source>
        <dbReference type="EMBL" id="TFB06267.1"/>
    </source>
</evidence>
<protein>
    <recommendedName>
        <fullName evidence="1">Protein kinase domain-containing protein</fullName>
    </recommendedName>
</protein>
<evidence type="ECO:0000313" key="3">
    <source>
        <dbReference type="Proteomes" id="UP001642720"/>
    </source>
</evidence>
<dbReference type="Pfam" id="PF00069">
    <property type="entry name" value="Pkinase"/>
    <property type="match status" value="1"/>
</dbReference>
<dbReference type="InterPro" id="IPR011009">
    <property type="entry name" value="Kinase-like_dom_sf"/>
</dbReference>
<comment type="caution">
    <text evidence="2">The sequence shown here is derived from an EMBL/GenBank/DDBJ whole genome shotgun (WGS) entry which is preliminary data.</text>
</comment>
<dbReference type="EMBL" id="PPTA01000002">
    <property type="protein sequence ID" value="TFB06267.1"/>
    <property type="molecule type" value="Genomic_DNA"/>
</dbReference>
<dbReference type="SUPFAM" id="SSF56112">
    <property type="entry name" value="Protein kinase-like (PK-like)"/>
    <property type="match status" value="1"/>
</dbReference>
<dbReference type="GeneID" id="300573357"/>
<dbReference type="SMART" id="SM00220">
    <property type="entry name" value="S_TKc"/>
    <property type="match status" value="1"/>
</dbReference>
<dbReference type="PROSITE" id="PS50011">
    <property type="entry name" value="PROTEIN_KINASE_DOM"/>
    <property type="match status" value="1"/>
</dbReference>
<proteinExistence type="predicted"/>
<feature type="domain" description="Protein kinase" evidence="1">
    <location>
        <begin position="195"/>
        <end position="537"/>
    </location>
</feature>